<evidence type="ECO:0000256" key="5">
    <source>
        <dbReference type="ARBA" id="ARBA00022737"/>
    </source>
</evidence>
<feature type="domain" description="ABC transmembrane type-1" evidence="19">
    <location>
        <begin position="297"/>
        <end position="598"/>
    </location>
</feature>
<dbReference type="InterPro" id="IPR036640">
    <property type="entry name" value="ABC1_TM_sf"/>
</dbReference>
<feature type="transmembrane region" description="Helical" evidence="17">
    <location>
        <begin position="1167"/>
        <end position="1192"/>
    </location>
</feature>
<name>A0A9J7HKR1_BRAFL</name>
<feature type="transmembrane region" description="Helical" evidence="17">
    <location>
        <begin position="162"/>
        <end position="181"/>
    </location>
</feature>
<evidence type="ECO:0000256" key="6">
    <source>
        <dbReference type="ARBA" id="ARBA00022741"/>
    </source>
</evidence>
<comment type="catalytic activity">
    <reaction evidence="15">
        <text>an S-substituted glutathione(in) + ATP + H2O = an S-substituted glutathione(out) + ADP + phosphate + H(+)</text>
        <dbReference type="Rhea" id="RHEA:19121"/>
        <dbReference type="ChEBI" id="CHEBI:15377"/>
        <dbReference type="ChEBI" id="CHEBI:15378"/>
        <dbReference type="ChEBI" id="CHEBI:30616"/>
        <dbReference type="ChEBI" id="CHEBI:43474"/>
        <dbReference type="ChEBI" id="CHEBI:90779"/>
        <dbReference type="ChEBI" id="CHEBI:456216"/>
        <dbReference type="EC" id="7.6.2.3"/>
    </reaction>
    <physiologicalReaction direction="left-to-right" evidence="15">
        <dbReference type="Rhea" id="RHEA:19122"/>
    </physiologicalReaction>
</comment>
<evidence type="ECO:0000256" key="9">
    <source>
        <dbReference type="ARBA" id="ARBA00023136"/>
    </source>
</evidence>
<dbReference type="InterPro" id="IPR050173">
    <property type="entry name" value="ABC_transporter_C-like"/>
</dbReference>
<dbReference type="OrthoDB" id="6500128at2759"/>
<keyword evidence="5" id="KW-0677">Repeat</keyword>
<keyword evidence="3" id="KW-0813">Transport</keyword>
<evidence type="ECO:0000256" key="3">
    <source>
        <dbReference type="ARBA" id="ARBA00022448"/>
    </source>
</evidence>
<evidence type="ECO:0000256" key="10">
    <source>
        <dbReference type="ARBA" id="ARBA00023170"/>
    </source>
</evidence>
<accession>A0A9J7HKR1</accession>
<organism evidence="20 21">
    <name type="scientific">Branchiostoma floridae</name>
    <name type="common">Florida lancelet</name>
    <name type="synonym">Amphioxus</name>
    <dbReference type="NCBI Taxonomy" id="7739"/>
    <lineage>
        <taxon>Eukaryota</taxon>
        <taxon>Metazoa</taxon>
        <taxon>Chordata</taxon>
        <taxon>Cephalochordata</taxon>
        <taxon>Leptocardii</taxon>
        <taxon>Amphioxiformes</taxon>
        <taxon>Branchiostomatidae</taxon>
        <taxon>Branchiostoma</taxon>
    </lineage>
</organism>
<evidence type="ECO:0000256" key="15">
    <source>
        <dbReference type="ARBA" id="ARBA00048007"/>
    </source>
</evidence>
<dbReference type="SUPFAM" id="SSF52540">
    <property type="entry name" value="P-loop containing nucleoside triphosphate hydrolases"/>
    <property type="match status" value="2"/>
</dbReference>
<dbReference type="GO" id="GO:0008559">
    <property type="term" value="F:ABC-type xenobiotic transporter activity"/>
    <property type="evidence" value="ECO:0007669"/>
    <property type="project" value="UniProtKB-EC"/>
</dbReference>
<dbReference type="GO" id="GO:0005524">
    <property type="term" value="F:ATP binding"/>
    <property type="evidence" value="ECO:0007669"/>
    <property type="project" value="UniProtKB-KW"/>
</dbReference>
<dbReference type="Pfam" id="PF00005">
    <property type="entry name" value="ABC_tran"/>
    <property type="match status" value="2"/>
</dbReference>
<dbReference type="InterPro" id="IPR000388">
    <property type="entry name" value="ABCC8/9"/>
</dbReference>
<evidence type="ECO:0000256" key="4">
    <source>
        <dbReference type="ARBA" id="ARBA00022692"/>
    </source>
</evidence>
<feature type="transmembrane region" description="Helical" evidence="17">
    <location>
        <begin position="129"/>
        <end position="150"/>
    </location>
</feature>
<gene>
    <name evidence="21" type="primary">LOC118404895</name>
</gene>
<dbReference type="CDD" id="cd03250">
    <property type="entry name" value="ABCC_MRP_domain1"/>
    <property type="match status" value="1"/>
</dbReference>
<dbReference type="GO" id="GO:0055085">
    <property type="term" value="P:transmembrane transport"/>
    <property type="evidence" value="ECO:0000318"/>
    <property type="project" value="GO_Central"/>
</dbReference>
<keyword evidence="7" id="KW-0067">ATP-binding</keyword>
<evidence type="ECO:0000259" key="19">
    <source>
        <dbReference type="PROSITE" id="PS50929"/>
    </source>
</evidence>
<protein>
    <submittedName>
        <fullName evidence="21">ATP-binding cassette sub-family C member 8-like</fullName>
    </submittedName>
</protein>
<evidence type="ECO:0000256" key="2">
    <source>
        <dbReference type="ARBA" id="ARBA00009726"/>
    </source>
</evidence>
<feature type="transmembrane region" description="Helical" evidence="17">
    <location>
        <begin position="70"/>
        <end position="89"/>
    </location>
</feature>
<evidence type="ECO:0000256" key="12">
    <source>
        <dbReference type="ARBA" id="ARBA00034018"/>
    </source>
</evidence>
<dbReference type="CDD" id="cd18591">
    <property type="entry name" value="ABC_6TM_SUR1_D1_like"/>
    <property type="match status" value="1"/>
</dbReference>
<dbReference type="SMART" id="SM00382">
    <property type="entry name" value="AAA"/>
    <property type="match status" value="2"/>
</dbReference>
<keyword evidence="9 17" id="KW-0472">Membrane</keyword>
<evidence type="ECO:0000259" key="18">
    <source>
        <dbReference type="PROSITE" id="PS50893"/>
    </source>
</evidence>
<dbReference type="PANTHER" id="PTHR24223">
    <property type="entry name" value="ATP-BINDING CASSETTE SUB-FAMILY C"/>
    <property type="match status" value="1"/>
</dbReference>
<sequence length="1594" mass="175940">MDDHLLQSLTCNFSSKNSPNHPTCLPEMLSCVPHAYIALVAMVTGIAYCCRGKSDRVTPWSHYSGHTPRWLLSLLLLLCYMCSIGEGAISASNSEQPWPYLYVPSILGLVSTLLSIVLYNAWETGNYRVPLLSLLVYWLGIGGLQGWNVWRMVHAGFAGDLYLRFYVTIVVAAAYALLLGIELYLLLTKRYCCGSCCAVPPSLPPYDLQDREMTFYQPFVNPVSMVTYWWLNGFLQLGYKRPLEMSDLGKLPKEHHAAVNHKLLGQAFNKHMNKWTTAHPARSLWASYITVYGWRFFLGCLFQFVGSLLSFVGPICIDRIVQYVELSHVPPSNTTVTQDVSLVTFDTFIQNGFVLTVVLLVALVTKACCLHMAYYIVMREGINAKTGLQAMVYEKTLRLSSAALTGGTMTTGEVINHLSIDAGNIMDFFFFIFYLWSAPITLVVAMVLLYLSLGEAALAGAGLMIVMAPVQWYLAMKMGRLQKETLEQTDQRIKKSNEMLQAMKLIKLYAWEDIFSDMVQGARRKELKVLLKGALYGICVTFITRATPILTTLLTFSLYTLITDEALTAGKAFSSLALFNILEGPLMVLPMVTRVTVNAVVSNRRLGKYFVAPEVDSTDLEPRGESSYTRRELSFENGFSSLEDQRNPLVINASLLGSETFELNDNTAIQVEDGTFAWDLESKQPILTNLHITIPKGKLTFIVGSVGSGKSSLLNAILGEMTTITGSVRFASAQDSIAYAAQKPWLLNASLKDNILFGSPMDRGRYSAVISACALQPDLDILPAGEETEIGEKGINLSGGQKQRVSVARALYSTADIVILDDPLSALDVHVGTQLFEEGIMGLLAAEGRTVVLVTHKLQLLPQADLILVMKEGKVAHQGTLQEISLASPHLFEQWKDEWDEQEEEEEEDTKKDEKKDKKDEDEKETKDGKLMTQEDRETGMVKVKVYFTYAYAGGILLVIAAMLAQVTLRGFAVARDFWLSDWSSAASSQNGSQLEISSMFGEIEHPNVTDVEYYLIGYASLSGGVILMTLVGALLFVYVSYQAAKNLHRGMLDNIVRAPMRFFDTTPLGRIINRFSSDTQIIDQKISPSIMSVVSGTLQCLAAVVVNDVVTPWFHIPALPTPWSRPGSLYLPSLSFSLSVSVDFVFPQKISPSIMSVLSGTLQCLAAVVVNAVVTPWFLIPALPIIGFYFFMQKYFRASSRELQRLESISKSPVLASFTEVLGGLQTVRSYKEQGRFSQQFQGNLDSTARTFMWLNTANRWLGVRLDLIGSVIVFAAALSSLLAAVLGNLAPGLVGLSLTYALSVSGYLNWLVRSLADVEMKMNALERVKHYTEVQTEPREDTTVALPPTWPSRGEVRVSGLSTRYAADLEPVLMNVSVIFKGGEKVGICGRTGSGKSSLTLSLFRMIDNFAGKIYIDDVDISKIGLHALRSKLSIIPQDPVLFAGTIRFNLDPLDSRSDQELWDALAAAQLKGVVSDLPEGLDSVVSEGGENFSVGQRQLFCLARAFLRKTKVLIMDEATASLDLETDSVLQSAVTTAFADRTVITIAHRLSTILDYDHILVLKDGRVMENGSPQELLDDTNSLFSALVKGS</sequence>
<dbReference type="GO" id="GO:0005886">
    <property type="term" value="C:plasma membrane"/>
    <property type="evidence" value="ECO:0000318"/>
    <property type="project" value="GO_Central"/>
</dbReference>
<feature type="transmembrane region" description="Helical" evidence="17">
    <location>
        <begin position="1295"/>
        <end position="1314"/>
    </location>
</feature>
<evidence type="ECO:0000313" key="21">
    <source>
        <dbReference type="RefSeq" id="XP_035660170.1"/>
    </source>
</evidence>
<dbReference type="InterPro" id="IPR003439">
    <property type="entry name" value="ABC_transporter-like_ATP-bd"/>
</dbReference>
<evidence type="ECO:0000313" key="20">
    <source>
        <dbReference type="Proteomes" id="UP000001554"/>
    </source>
</evidence>
<reference evidence="21" key="3">
    <citation type="submission" date="2025-08" db="UniProtKB">
        <authorList>
            <consortium name="RefSeq"/>
        </authorList>
    </citation>
    <scope>IDENTIFICATION</scope>
</reference>
<feature type="transmembrane region" description="Helical" evidence="17">
    <location>
        <begin position="101"/>
        <end position="122"/>
    </location>
</feature>
<dbReference type="Gene3D" id="3.40.50.300">
    <property type="entry name" value="P-loop containing nucleotide triphosphate hydrolases"/>
    <property type="match status" value="2"/>
</dbReference>
<reference evidence="21" key="1">
    <citation type="journal article" date="2016" name="Genome Biol. Evol.">
        <title>Conserved non-coding elements in the most distant genera of cephalochordates: the Goldilocks principle.</title>
        <authorList>
            <person name="Yue J.X."/>
            <person name="Kozmikova I."/>
            <person name="Ono H."/>
            <person name="Nossa C.W."/>
            <person name="Kozmik Z."/>
            <person name="Putnam N.H."/>
            <person name="Yu J.K."/>
            <person name="Holland L.Z."/>
        </authorList>
    </citation>
    <scope>NUCLEOTIDE SEQUENCE</scope>
</reference>
<dbReference type="PROSITE" id="PS50893">
    <property type="entry name" value="ABC_TRANSPORTER_2"/>
    <property type="match status" value="2"/>
</dbReference>
<dbReference type="GO" id="GO:0008281">
    <property type="term" value="F:sulfonylurea receptor activity"/>
    <property type="evidence" value="ECO:0007669"/>
    <property type="project" value="InterPro"/>
</dbReference>
<dbReference type="GO" id="GO:0016887">
    <property type="term" value="F:ATP hydrolysis activity"/>
    <property type="evidence" value="ECO:0007669"/>
    <property type="project" value="InterPro"/>
</dbReference>
<dbReference type="GO" id="GO:0006813">
    <property type="term" value="P:potassium ion transport"/>
    <property type="evidence" value="ECO:0007669"/>
    <property type="project" value="InterPro"/>
</dbReference>
<dbReference type="InterPro" id="IPR003593">
    <property type="entry name" value="AAA+_ATPase"/>
</dbReference>
<keyword evidence="20" id="KW-1185">Reference proteome</keyword>
<keyword evidence="8 17" id="KW-1133">Transmembrane helix</keyword>
<dbReference type="CDD" id="cd18602">
    <property type="entry name" value="ABC_6TM_SUR1_D2_like"/>
    <property type="match status" value="1"/>
</dbReference>
<keyword evidence="10" id="KW-0675">Receptor</keyword>
<feature type="transmembrane region" description="Helical" evidence="17">
    <location>
        <begin position="32"/>
        <end position="50"/>
    </location>
</feature>
<dbReference type="PRINTS" id="PR01092">
    <property type="entry name" value="SULFNYLUREAR"/>
</dbReference>
<feature type="transmembrane region" description="Helical" evidence="17">
    <location>
        <begin position="353"/>
        <end position="377"/>
    </location>
</feature>
<dbReference type="PANTHER" id="PTHR24223:SF461">
    <property type="entry name" value="ATP-BINDING CASSETTE SUB-FAMILY C MEMBER SUR"/>
    <property type="match status" value="1"/>
</dbReference>
<feature type="transmembrane region" description="Helical" evidence="17">
    <location>
        <begin position="284"/>
        <end position="305"/>
    </location>
</feature>
<comment type="catalytic activity">
    <reaction evidence="13">
        <text>leukotriene C4(in) + ATP + H2O = leukotriene C4(out) + ADP + phosphate + H(+)</text>
        <dbReference type="Rhea" id="RHEA:38963"/>
        <dbReference type="ChEBI" id="CHEBI:15377"/>
        <dbReference type="ChEBI" id="CHEBI:15378"/>
        <dbReference type="ChEBI" id="CHEBI:30616"/>
        <dbReference type="ChEBI" id="CHEBI:43474"/>
        <dbReference type="ChEBI" id="CHEBI:57973"/>
        <dbReference type="ChEBI" id="CHEBI:456216"/>
    </reaction>
    <physiologicalReaction direction="left-to-right" evidence="13">
        <dbReference type="Rhea" id="RHEA:38964"/>
    </physiologicalReaction>
</comment>
<evidence type="ECO:0000256" key="8">
    <source>
        <dbReference type="ARBA" id="ARBA00022989"/>
    </source>
</evidence>
<dbReference type="Proteomes" id="UP000001554">
    <property type="component" value="Chromosome 17"/>
</dbReference>
<feature type="transmembrane region" description="Helical" evidence="17">
    <location>
        <begin position="428"/>
        <end position="451"/>
    </location>
</feature>
<dbReference type="GO" id="GO:0032991">
    <property type="term" value="C:protein-containing complex"/>
    <property type="evidence" value="ECO:0007669"/>
    <property type="project" value="UniProtKB-ARBA"/>
</dbReference>
<feature type="compositionally biased region" description="Acidic residues" evidence="16">
    <location>
        <begin position="898"/>
        <end position="908"/>
    </location>
</feature>
<dbReference type="GO" id="GO:0016323">
    <property type="term" value="C:basolateral plasma membrane"/>
    <property type="evidence" value="ECO:0007669"/>
    <property type="project" value="UniProtKB-ARBA"/>
</dbReference>
<dbReference type="OMA" id="FFWIGHY"/>
<feature type="domain" description="ABC transporter" evidence="18">
    <location>
        <begin position="1358"/>
        <end position="1592"/>
    </location>
</feature>
<dbReference type="FunFam" id="1.20.1560.10:FF:000006">
    <property type="entry name" value="ATP-binding cassette, sub-family C (CFTR/MRP), member 9"/>
    <property type="match status" value="1"/>
</dbReference>
<feature type="transmembrane region" description="Helical" evidence="17">
    <location>
        <begin position="1269"/>
        <end position="1289"/>
    </location>
</feature>
<dbReference type="RefSeq" id="XP_035660170.1">
    <property type="nucleotide sequence ID" value="XM_035804277.1"/>
</dbReference>
<feature type="transmembrane region" description="Helical" evidence="17">
    <location>
        <begin position="1016"/>
        <end position="1042"/>
    </location>
</feature>
<dbReference type="FunFam" id="3.40.50.300:FF:000163">
    <property type="entry name" value="Multidrug resistance-associated protein member 4"/>
    <property type="match status" value="1"/>
</dbReference>
<evidence type="ECO:0000256" key="14">
    <source>
        <dbReference type="ARBA" id="ARBA00047576"/>
    </source>
</evidence>
<evidence type="ECO:0000256" key="16">
    <source>
        <dbReference type="SAM" id="MobiDB-lite"/>
    </source>
</evidence>
<dbReference type="GO" id="GO:0140359">
    <property type="term" value="F:ABC-type transporter activity"/>
    <property type="evidence" value="ECO:0000318"/>
    <property type="project" value="GO_Central"/>
</dbReference>
<dbReference type="KEGG" id="bfo:118404895"/>
<dbReference type="Pfam" id="PF00664">
    <property type="entry name" value="ABC_membrane"/>
    <property type="match status" value="3"/>
</dbReference>
<feature type="transmembrane region" description="Helical" evidence="17">
    <location>
        <begin position="533"/>
        <end position="556"/>
    </location>
</feature>
<feature type="transmembrane region" description="Helical" evidence="17">
    <location>
        <begin position="457"/>
        <end position="475"/>
    </location>
</feature>
<evidence type="ECO:0000256" key="17">
    <source>
        <dbReference type="SAM" id="Phobius"/>
    </source>
</evidence>
<dbReference type="CDD" id="cd03244">
    <property type="entry name" value="ABCC_MRP_domain2"/>
    <property type="match status" value="1"/>
</dbReference>
<feature type="domain" description="ABC transporter" evidence="18">
    <location>
        <begin position="669"/>
        <end position="897"/>
    </location>
</feature>
<feature type="region of interest" description="Disordered" evidence="16">
    <location>
        <begin position="897"/>
        <end position="932"/>
    </location>
</feature>
<keyword evidence="4 17" id="KW-0812">Transmembrane</keyword>
<comment type="catalytic activity">
    <reaction evidence="12">
        <text>ATP + H2O + xenobioticSide 1 = ADP + phosphate + xenobioticSide 2.</text>
        <dbReference type="EC" id="7.6.2.2"/>
    </reaction>
</comment>
<dbReference type="InterPro" id="IPR017871">
    <property type="entry name" value="ABC_transporter-like_CS"/>
</dbReference>
<dbReference type="SUPFAM" id="SSF90123">
    <property type="entry name" value="ABC transporter transmembrane region"/>
    <property type="match status" value="3"/>
</dbReference>
<dbReference type="Gene3D" id="1.20.1560.10">
    <property type="entry name" value="ABC transporter type 1, transmembrane domain"/>
    <property type="match status" value="3"/>
</dbReference>
<keyword evidence="6" id="KW-0547">Nucleotide-binding</keyword>
<evidence type="ECO:0000256" key="1">
    <source>
        <dbReference type="ARBA" id="ARBA00004141"/>
    </source>
</evidence>
<evidence type="ECO:0000256" key="7">
    <source>
        <dbReference type="ARBA" id="ARBA00022840"/>
    </source>
</evidence>
<dbReference type="InterPro" id="IPR027417">
    <property type="entry name" value="P-loop_NTPase"/>
</dbReference>
<reference evidence="20" key="2">
    <citation type="journal article" date="2020" name="Nat. Ecol. Evol.">
        <title>Deeply conserved synteny resolves early events in vertebrate evolution.</title>
        <authorList>
            <person name="Simakov O."/>
            <person name="Marletaz F."/>
            <person name="Yue J.X."/>
            <person name="O'Connell B."/>
            <person name="Jenkins J."/>
            <person name="Brandt A."/>
            <person name="Calef R."/>
            <person name="Tung C.H."/>
            <person name="Huang T.K."/>
            <person name="Schmutz J."/>
            <person name="Satoh N."/>
            <person name="Yu J.K."/>
            <person name="Putnam N.H."/>
            <person name="Green R.E."/>
            <person name="Rokhsar D.S."/>
        </authorList>
    </citation>
    <scope>NUCLEOTIDE SEQUENCE [LARGE SCALE GENOMIC DNA]</scope>
    <source>
        <strain evidence="20">S238N-H82</strain>
    </source>
</reference>
<feature type="domain" description="ABC transmembrane type-1" evidence="19">
    <location>
        <begin position="960"/>
        <end position="1322"/>
    </location>
</feature>
<dbReference type="FunFam" id="3.40.50.300:FF:002366">
    <property type="entry name" value="Uncharacterized protein"/>
    <property type="match status" value="1"/>
</dbReference>
<feature type="transmembrane region" description="Helical" evidence="17">
    <location>
        <begin position="576"/>
        <end position="597"/>
    </location>
</feature>
<feature type="transmembrane region" description="Helical" evidence="17">
    <location>
        <begin position="947"/>
        <end position="969"/>
    </location>
</feature>
<proteinExistence type="inferred from homology"/>
<evidence type="ECO:0000256" key="13">
    <source>
        <dbReference type="ARBA" id="ARBA00047523"/>
    </source>
</evidence>
<dbReference type="InterPro" id="IPR011527">
    <property type="entry name" value="ABC1_TM_dom"/>
</dbReference>
<dbReference type="GeneID" id="118404895"/>
<dbReference type="GO" id="GO:0015431">
    <property type="term" value="F:ABC-type glutathione S-conjugate transporter activity"/>
    <property type="evidence" value="ECO:0007669"/>
    <property type="project" value="UniProtKB-EC"/>
</dbReference>
<comment type="subcellular location">
    <subcellularLocation>
        <location evidence="1">Membrane</location>
        <topology evidence="1">Multi-pass membrane protein</topology>
    </subcellularLocation>
</comment>
<evidence type="ECO:0000256" key="11">
    <source>
        <dbReference type="ARBA" id="ARBA00023180"/>
    </source>
</evidence>
<dbReference type="PROSITE" id="PS00211">
    <property type="entry name" value="ABC_TRANSPORTER_1"/>
    <property type="match status" value="2"/>
</dbReference>
<dbReference type="PROSITE" id="PS50929">
    <property type="entry name" value="ABC_TM1F"/>
    <property type="match status" value="2"/>
</dbReference>
<comment type="similarity">
    <text evidence="2">Belongs to the ABC transporter superfamily. ABCC family. Conjugate transporter (TC 3.A.1.208) subfamily.</text>
</comment>
<keyword evidence="11" id="KW-0325">Glycoprotein</keyword>
<feature type="compositionally biased region" description="Basic and acidic residues" evidence="16">
    <location>
        <begin position="909"/>
        <end position="932"/>
    </location>
</feature>
<comment type="catalytic activity">
    <reaction evidence="14">
        <text>17beta-estradiol 17-O-(beta-D-glucuronate)(in) + ATP + H2O = 17beta-estradiol 17-O-(beta-D-glucuronate)(out) + ADP + phosphate + H(+)</text>
        <dbReference type="Rhea" id="RHEA:60128"/>
        <dbReference type="ChEBI" id="CHEBI:15377"/>
        <dbReference type="ChEBI" id="CHEBI:15378"/>
        <dbReference type="ChEBI" id="CHEBI:30616"/>
        <dbReference type="ChEBI" id="CHEBI:43474"/>
        <dbReference type="ChEBI" id="CHEBI:82961"/>
        <dbReference type="ChEBI" id="CHEBI:456216"/>
    </reaction>
    <physiologicalReaction direction="left-to-right" evidence="14">
        <dbReference type="Rhea" id="RHEA:60129"/>
    </physiologicalReaction>
</comment>